<accession>A0A3M7T100</accession>
<keyword evidence="2" id="KW-1185">Reference proteome</keyword>
<evidence type="ECO:0000313" key="2">
    <source>
        <dbReference type="Proteomes" id="UP000276133"/>
    </source>
</evidence>
<dbReference type="Proteomes" id="UP000276133">
    <property type="component" value="Unassembled WGS sequence"/>
</dbReference>
<protein>
    <submittedName>
        <fullName evidence="1">Uncharacterized protein</fullName>
    </submittedName>
</protein>
<dbReference type="EMBL" id="REGN01000477">
    <property type="protein sequence ID" value="RNA41662.1"/>
    <property type="molecule type" value="Genomic_DNA"/>
</dbReference>
<dbReference type="AlphaFoldDB" id="A0A3M7T100"/>
<name>A0A3M7T100_BRAPC</name>
<proteinExistence type="predicted"/>
<sequence>MLFLIKQMLKEDCFGDFWLFCKCLWENTTVKLNVNYELTINLTRIWISRSKKILEKYYDIDIKFKNALLKSCKSTRPSFPMAMSLKNDLTSSSLNCLSKRLFNLSNNFSPSSTFTFPFLSVSTDLNKYSIKVSIDSESTEALDCPEGETTGLD</sequence>
<organism evidence="1 2">
    <name type="scientific">Brachionus plicatilis</name>
    <name type="common">Marine rotifer</name>
    <name type="synonym">Brachionus muelleri</name>
    <dbReference type="NCBI Taxonomy" id="10195"/>
    <lineage>
        <taxon>Eukaryota</taxon>
        <taxon>Metazoa</taxon>
        <taxon>Spiralia</taxon>
        <taxon>Gnathifera</taxon>
        <taxon>Rotifera</taxon>
        <taxon>Eurotatoria</taxon>
        <taxon>Monogononta</taxon>
        <taxon>Pseudotrocha</taxon>
        <taxon>Ploima</taxon>
        <taxon>Brachionidae</taxon>
        <taxon>Brachionus</taxon>
    </lineage>
</organism>
<gene>
    <name evidence="1" type="ORF">BpHYR1_052774</name>
</gene>
<evidence type="ECO:0000313" key="1">
    <source>
        <dbReference type="EMBL" id="RNA41662.1"/>
    </source>
</evidence>
<comment type="caution">
    <text evidence="1">The sequence shown here is derived from an EMBL/GenBank/DDBJ whole genome shotgun (WGS) entry which is preliminary data.</text>
</comment>
<reference evidence="1 2" key="1">
    <citation type="journal article" date="2018" name="Sci. Rep.">
        <title>Genomic signatures of local adaptation to the degree of environmental predictability in rotifers.</title>
        <authorList>
            <person name="Franch-Gras L."/>
            <person name="Hahn C."/>
            <person name="Garcia-Roger E.M."/>
            <person name="Carmona M.J."/>
            <person name="Serra M."/>
            <person name="Gomez A."/>
        </authorList>
    </citation>
    <scope>NUCLEOTIDE SEQUENCE [LARGE SCALE GENOMIC DNA]</scope>
    <source>
        <strain evidence="1">HYR1</strain>
    </source>
</reference>